<dbReference type="Proteomes" id="UP000249518">
    <property type="component" value="Unassembled WGS sequence"/>
</dbReference>
<sequence>MRYLIFFLLLGLTTQAQIKFWNTDPTSNMPKFEVVWGTKTTIFSKVGGDVKPLYVFNKTAQQTFNGDGRTKYQMTVASTDKVAKRTFEISYTHHRQTNNYLGYIKATYVYFDKRPTKVLEEYFETVKNP</sequence>
<comment type="caution">
    <text evidence="2">The sequence shown here is derived from an EMBL/GenBank/DDBJ whole genome shotgun (WGS) entry which is preliminary data.</text>
</comment>
<evidence type="ECO:0000313" key="2">
    <source>
        <dbReference type="EMBL" id="RAR50446.1"/>
    </source>
</evidence>
<feature type="signal peptide" evidence="1">
    <location>
        <begin position="1"/>
        <end position="18"/>
    </location>
</feature>
<reference evidence="2 3" key="1">
    <citation type="submission" date="2018-06" db="EMBL/GenBank/DDBJ databases">
        <title>Genomic Encyclopedia of Type Strains, Phase III (KMG-III): the genomes of soil and plant-associated and newly described type strains.</title>
        <authorList>
            <person name="Whitman W."/>
        </authorList>
    </citation>
    <scope>NUCLEOTIDE SEQUENCE [LARGE SCALE GENOMIC DNA]</scope>
    <source>
        <strain evidence="2 3">CGMCC 1.12504</strain>
    </source>
</reference>
<dbReference type="OrthoDB" id="1360745at2"/>
<name>A0A328WZ94_9FLAO</name>
<dbReference type="RefSeq" id="WP_146740300.1">
    <property type="nucleotide sequence ID" value="NZ_QLSV01000002.1"/>
</dbReference>
<proteinExistence type="predicted"/>
<feature type="chain" id="PRO_5016379971" evidence="1">
    <location>
        <begin position="19"/>
        <end position="129"/>
    </location>
</feature>
<accession>A0A328WZ94</accession>
<keyword evidence="1" id="KW-0732">Signal</keyword>
<protein>
    <submittedName>
        <fullName evidence="2">Uncharacterized protein</fullName>
    </submittedName>
</protein>
<evidence type="ECO:0000313" key="3">
    <source>
        <dbReference type="Proteomes" id="UP000249518"/>
    </source>
</evidence>
<keyword evidence="3" id="KW-1185">Reference proteome</keyword>
<dbReference type="EMBL" id="QLSV01000002">
    <property type="protein sequence ID" value="RAR50446.1"/>
    <property type="molecule type" value="Genomic_DNA"/>
</dbReference>
<gene>
    <name evidence="2" type="ORF">B0I10_102250</name>
</gene>
<dbReference type="AlphaFoldDB" id="A0A328WZ94"/>
<evidence type="ECO:0000256" key="1">
    <source>
        <dbReference type="SAM" id="SignalP"/>
    </source>
</evidence>
<organism evidence="2 3">
    <name type="scientific">Flavobacterium lacus</name>
    <dbReference type="NCBI Taxonomy" id="1353778"/>
    <lineage>
        <taxon>Bacteria</taxon>
        <taxon>Pseudomonadati</taxon>
        <taxon>Bacteroidota</taxon>
        <taxon>Flavobacteriia</taxon>
        <taxon>Flavobacteriales</taxon>
        <taxon>Flavobacteriaceae</taxon>
        <taxon>Flavobacterium</taxon>
    </lineage>
</organism>